<evidence type="ECO:0000256" key="5">
    <source>
        <dbReference type="SAM" id="MobiDB-lite"/>
    </source>
</evidence>
<keyword evidence="8" id="KW-1185">Reference proteome</keyword>
<dbReference type="PANTHER" id="PTHR43774:SF1">
    <property type="entry name" value="PEPTIDE METHIONINE SULFOXIDE REDUCTASE MSRA 2"/>
    <property type="match status" value="1"/>
</dbReference>
<dbReference type="NCBIfam" id="TIGR00401">
    <property type="entry name" value="msrA"/>
    <property type="match status" value="1"/>
</dbReference>
<feature type="active site" evidence="4">
    <location>
        <position position="62"/>
    </location>
</feature>
<name>A0A5B9VVP9_9BACT</name>
<evidence type="ECO:0000259" key="6">
    <source>
        <dbReference type="Pfam" id="PF01625"/>
    </source>
</evidence>
<dbReference type="HAMAP" id="MF_01401">
    <property type="entry name" value="MsrA"/>
    <property type="match status" value="1"/>
</dbReference>
<sequence>MTRRLLVPSLVLVSGLLGMTQDDGSAKKQGDKPSADAAKASPNRPAAARRKKPELATFGGGCFWCTEAVFERIPGVRSVVSGYSGGSVPNPTYQQVSSGLTGHAEVIQVEYDPEVLPFGKLLHYFWTAHDPTTLNSQGPDFGTQYRSIILYHDEAQKEEALKQLEEFNARRARRSPAVTQIVPFEAFYPAEPYHQDYYRNHPEADYSQAIIEPKVYKIRQKLKQEAAAEARSERAKGGSKEKEAAKGKAKAGSQ</sequence>
<accession>A0A5B9VVP9</accession>
<proteinExistence type="inferred from homology"/>
<feature type="compositionally biased region" description="Low complexity" evidence="5">
    <location>
        <begin position="35"/>
        <end position="46"/>
    </location>
</feature>
<evidence type="ECO:0000256" key="4">
    <source>
        <dbReference type="HAMAP-Rule" id="MF_01401"/>
    </source>
</evidence>
<dbReference type="Gene3D" id="3.30.1060.10">
    <property type="entry name" value="Peptide methionine sulphoxide reductase MsrA"/>
    <property type="match status" value="1"/>
</dbReference>
<feature type="region of interest" description="Disordered" evidence="5">
    <location>
        <begin position="22"/>
        <end position="52"/>
    </location>
</feature>
<feature type="compositionally biased region" description="Basic and acidic residues" evidence="5">
    <location>
        <begin position="24"/>
        <end position="34"/>
    </location>
</feature>
<dbReference type="AlphaFoldDB" id="A0A5B9VVP9"/>
<evidence type="ECO:0000313" key="7">
    <source>
        <dbReference type="EMBL" id="QEH32154.1"/>
    </source>
</evidence>
<evidence type="ECO:0000256" key="2">
    <source>
        <dbReference type="ARBA" id="ARBA00047806"/>
    </source>
</evidence>
<dbReference type="Pfam" id="PF01625">
    <property type="entry name" value="PMSR"/>
    <property type="match status" value="1"/>
</dbReference>
<feature type="region of interest" description="Disordered" evidence="5">
    <location>
        <begin position="222"/>
        <end position="254"/>
    </location>
</feature>
<dbReference type="GO" id="GO:0008113">
    <property type="term" value="F:peptide-methionine (S)-S-oxide reductase activity"/>
    <property type="evidence" value="ECO:0007669"/>
    <property type="project" value="UniProtKB-UniRule"/>
</dbReference>
<comment type="catalytic activity">
    <reaction evidence="3 4">
        <text>[thioredoxin]-disulfide + L-methionine + H2O = L-methionine (S)-S-oxide + [thioredoxin]-dithiol</text>
        <dbReference type="Rhea" id="RHEA:19993"/>
        <dbReference type="Rhea" id="RHEA-COMP:10698"/>
        <dbReference type="Rhea" id="RHEA-COMP:10700"/>
        <dbReference type="ChEBI" id="CHEBI:15377"/>
        <dbReference type="ChEBI" id="CHEBI:29950"/>
        <dbReference type="ChEBI" id="CHEBI:50058"/>
        <dbReference type="ChEBI" id="CHEBI:57844"/>
        <dbReference type="ChEBI" id="CHEBI:58772"/>
        <dbReference type="EC" id="1.8.4.11"/>
    </reaction>
</comment>
<dbReference type="KEGG" id="agv:OJF2_06230"/>
<dbReference type="InterPro" id="IPR036509">
    <property type="entry name" value="Met_Sox_Rdtase_MsrA_sf"/>
</dbReference>
<evidence type="ECO:0000256" key="3">
    <source>
        <dbReference type="ARBA" id="ARBA00048782"/>
    </source>
</evidence>
<dbReference type="GO" id="GO:0033744">
    <property type="term" value="F:L-methionine:thioredoxin-disulfide S-oxidoreductase activity"/>
    <property type="evidence" value="ECO:0007669"/>
    <property type="project" value="RHEA"/>
</dbReference>
<evidence type="ECO:0000256" key="1">
    <source>
        <dbReference type="ARBA" id="ARBA00023002"/>
    </source>
</evidence>
<gene>
    <name evidence="7" type="primary">msrA2</name>
    <name evidence="4" type="synonym">msrA</name>
    <name evidence="7" type="ORF">OJF2_06230</name>
</gene>
<dbReference type="OrthoDB" id="4174719at2"/>
<dbReference type="Proteomes" id="UP000324233">
    <property type="component" value="Chromosome"/>
</dbReference>
<dbReference type="EC" id="1.8.4.11" evidence="4"/>
<evidence type="ECO:0000313" key="8">
    <source>
        <dbReference type="Proteomes" id="UP000324233"/>
    </source>
</evidence>
<feature type="compositionally biased region" description="Basic and acidic residues" evidence="5">
    <location>
        <begin position="222"/>
        <end position="246"/>
    </location>
</feature>
<keyword evidence="1 4" id="KW-0560">Oxidoreductase</keyword>
<dbReference type="RefSeq" id="WP_148591131.1">
    <property type="nucleotide sequence ID" value="NZ_CP042997.1"/>
</dbReference>
<dbReference type="SUPFAM" id="SSF55068">
    <property type="entry name" value="Peptide methionine sulfoxide reductase"/>
    <property type="match status" value="1"/>
</dbReference>
<comment type="function">
    <text evidence="4">Has an important function as a repair enzyme for proteins that have been inactivated by oxidation. Catalyzes the reversible oxidation-reduction of methionine sulfoxide in proteins to methionine.</text>
</comment>
<organism evidence="7 8">
    <name type="scientific">Aquisphaera giovannonii</name>
    <dbReference type="NCBI Taxonomy" id="406548"/>
    <lineage>
        <taxon>Bacteria</taxon>
        <taxon>Pseudomonadati</taxon>
        <taxon>Planctomycetota</taxon>
        <taxon>Planctomycetia</taxon>
        <taxon>Isosphaerales</taxon>
        <taxon>Isosphaeraceae</taxon>
        <taxon>Aquisphaera</taxon>
    </lineage>
</organism>
<reference evidence="7 8" key="1">
    <citation type="submission" date="2019-08" db="EMBL/GenBank/DDBJ databases">
        <title>Deep-cultivation of Planctomycetes and their phenomic and genomic characterization uncovers novel biology.</title>
        <authorList>
            <person name="Wiegand S."/>
            <person name="Jogler M."/>
            <person name="Boedeker C."/>
            <person name="Pinto D."/>
            <person name="Vollmers J."/>
            <person name="Rivas-Marin E."/>
            <person name="Kohn T."/>
            <person name="Peeters S.H."/>
            <person name="Heuer A."/>
            <person name="Rast P."/>
            <person name="Oberbeckmann S."/>
            <person name="Bunk B."/>
            <person name="Jeske O."/>
            <person name="Meyerdierks A."/>
            <person name="Storesund J.E."/>
            <person name="Kallscheuer N."/>
            <person name="Luecker S."/>
            <person name="Lage O.M."/>
            <person name="Pohl T."/>
            <person name="Merkel B.J."/>
            <person name="Hornburger P."/>
            <person name="Mueller R.-W."/>
            <person name="Bruemmer F."/>
            <person name="Labrenz M."/>
            <person name="Spormann A.M."/>
            <person name="Op den Camp H."/>
            <person name="Overmann J."/>
            <person name="Amann R."/>
            <person name="Jetten M.S.M."/>
            <person name="Mascher T."/>
            <person name="Medema M.H."/>
            <person name="Devos D.P."/>
            <person name="Kaster A.-K."/>
            <person name="Ovreas L."/>
            <person name="Rohde M."/>
            <person name="Galperin M.Y."/>
            <person name="Jogler C."/>
        </authorList>
    </citation>
    <scope>NUCLEOTIDE SEQUENCE [LARGE SCALE GENOMIC DNA]</scope>
    <source>
        <strain evidence="7 8">OJF2</strain>
    </source>
</reference>
<dbReference type="PANTHER" id="PTHR43774">
    <property type="entry name" value="PEPTIDE METHIONINE SULFOXIDE REDUCTASE"/>
    <property type="match status" value="1"/>
</dbReference>
<feature type="domain" description="Peptide methionine sulphoxide reductase MsrA" evidence="6">
    <location>
        <begin position="56"/>
        <end position="206"/>
    </location>
</feature>
<dbReference type="InterPro" id="IPR002569">
    <property type="entry name" value="Met_Sox_Rdtase_MsrA_dom"/>
</dbReference>
<protein>
    <recommendedName>
        <fullName evidence="4">Peptide methionine sulfoxide reductase MsrA</fullName>
        <shortName evidence="4">Protein-methionine-S-oxide reductase</shortName>
        <ecNumber evidence="4">1.8.4.11</ecNumber>
    </recommendedName>
    <alternativeName>
        <fullName evidence="4">Peptide-methionine (S)-S-oxide reductase</fullName>
        <shortName evidence="4">Peptide Met(O) reductase</shortName>
    </alternativeName>
</protein>
<comment type="similarity">
    <text evidence="4">Belongs to the MsrA Met sulfoxide reductase family.</text>
</comment>
<dbReference type="EMBL" id="CP042997">
    <property type="protein sequence ID" value="QEH32154.1"/>
    <property type="molecule type" value="Genomic_DNA"/>
</dbReference>
<comment type="catalytic activity">
    <reaction evidence="2 4">
        <text>L-methionyl-[protein] + [thioredoxin]-disulfide + H2O = L-methionyl-(S)-S-oxide-[protein] + [thioredoxin]-dithiol</text>
        <dbReference type="Rhea" id="RHEA:14217"/>
        <dbReference type="Rhea" id="RHEA-COMP:10698"/>
        <dbReference type="Rhea" id="RHEA-COMP:10700"/>
        <dbReference type="Rhea" id="RHEA-COMP:12313"/>
        <dbReference type="Rhea" id="RHEA-COMP:12315"/>
        <dbReference type="ChEBI" id="CHEBI:15377"/>
        <dbReference type="ChEBI" id="CHEBI:16044"/>
        <dbReference type="ChEBI" id="CHEBI:29950"/>
        <dbReference type="ChEBI" id="CHEBI:44120"/>
        <dbReference type="ChEBI" id="CHEBI:50058"/>
        <dbReference type="EC" id="1.8.4.11"/>
    </reaction>
</comment>